<name>A0A8H4RJN1_9HELO</name>
<dbReference type="AlphaFoldDB" id="A0A8H4RJN1"/>
<accession>A0A8H4RJN1</accession>
<proteinExistence type="predicted"/>
<gene>
    <name evidence="1" type="ORF">G7Y89_g6883</name>
</gene>
<keyword evidence="2" id="KW-1185">Reference proteome</keyword>
<sequence length="206" mass="23162">MTIFIFGDGPDSWLIANNSRMEFNQLPASYQMHFSTGKINGMNLVSTATGPNGRCFFKLYDGSLFVSQNDQITPYASTASHVTFSPSGGFFLLNTTNPNNNIAHGLLPVSFILHTEALALKHAAYQYVFFGCGDFFLFRYTNGVSWEVVRGEGRNLELEREFQEQVRQEQARQEQVRMASNTVIVNNPPDNQVYCSTLPIFFPTTT</sequence>
<comment type="caution">
    <text evidence="1">The sequence shown here is derived from an EMBL/GenBank/DDBJ whole genome shotgun (WGS) entry which is preliminary data.</text>
</comment>
<dbReference type="OrthoDB" id="5323452at2759"/>
<evidence type="ECO:0000313" key="2">
    <source>
        <dbReference type="Proteomes" id="UP000566819"/>
    </source>
</evidence>
<evidence type="ECO:0000313" key="1">
    <source>
        <dbReference type="EMBL" id="KAF4631250.1"/>
    </source>
</evidence>
<organism evidence="1 2">
    <name type="scientific">Cudoniella acicularis</name>
    <dbReference type="NCBI Taxonomy" id="354080"/>
    <lineage>
        <taxon>Eukaryota</taxon>
        <taxon>Fungi</taxon>
        <taxon>Dikarya</taxon>
        <taxon>Ascomycota</taxon>
        <taxon>Pezizomycotina</taxon>
        <taxon>Leotiomycetes</taxon>
        <taxon>Helotiales</taxon>
        <taxon>Tricladiaceae</taxon>
        <taxon>Cudoniella</taxon>
    </lineage>
</organism>
<protein>
    <submittedName>
        <fullName evidence="1">Uncharacterized protein</fullName>
    </submittedName>
</protein>
<dbReference type="EMBL" id="JAAMPI010000462">
    <property type="protein sequence ID" value="KAF4631250.1"/>
    <property type="molecule type" value="Genomic_DNA"/>
</dbReference>
<dbReference type="Proteomes" id="UP000566819">
    <property type="component" value="Unassembled WGS sequence"/>
</dbReference>
<reference evidence="1 2" key="1">
    <citation type="submission" date="2020-03" db="EMBL/GenBank/DDBJ databases">
        <title>Draft Genome Sequence of Cudoniella acicularis.</title>
        <authorList>
            <person name="Buettner E."/>
            <person name="Kellner H."/>
        </authorList>
    </citation>
    <scope>NUCLEOTIDE SEQUENCE [LARGE SCALE GENOMIC DNA]</scope>
    <source>
        <strain evidence="1 2">DSM 108380</strain>
    </source>
</reference>